<accession>A0ABP5NR30</accession>
<dbReference type="PROSITE" id="PS00108">
    <property type="entry name" value="PROTEIN_KINASE_ST"/>
    <property type="match status" value="1"/>
</dbReference>
<feature type="compositionally biased region" description="Low complexity" evidence="8">
    <location>
        <begin position="328"/>
        <end position="353"/>
    </location>
</feature>
<proteinExistence type="predicted"/>
<dbReference type="InterPro" id="IPR011009">
    <property type="entry name" value="Kinase-like_dom_sf"/>
</dbReference>
<dbReference type="Proteomes" id="UP001500432">
    <property type="component" value="Unassembled WGS sequence"/>
</dbReference>
<evidence type="ECO:0000256" key="3">
    <source>
        <dbReference type="ARBA" id="ARBA00022679"/>
    </source>
</evidence>
<evidence type="ECO:0000256" key="8">
    <source>
        <dbReference type="SAM" id="MobiDB-lite"/>
    </source>
</evidence>
<dbReference type="PANTHER" id="PTHR43289:SF6">
    <property type="entry name" value="SERINE_THREONINE-PROTEIN KINASE NEKL-3"/>
    <property type="match status" value="1"/>
</dbReference>
<name>A0ABP5NR30_9MICC</name>
<dbReference type="Pfam" id="PF00069">
    <property type="entry name" value="Pkinase"/>
    <property type="match status" value="1"/>
</dbReference>
<dbReference type="RefSeq" id="WP_344299678.1">
    <property type="nucleotide sequence ID" value="NZ_BAAAQW010000005.1"/>
</dbReference>
<protein>
    <recommendedName>
        <fullName evidence="1">non-specific serine/threonine protein kinase</fullName>
        <ecNumber evidence="1">2.7.11.1</ecNumber>
    </recommendedName>
</protein>
<keyword evidence="3" id="KW-0808">Transferase</keyword>
<dbReference type="PANTHER" id="PTHR43289">
    <property type="entry name" value="MITOGEN-ACTIVATED PROTEIN KINASE KINASE KINASE 20-RELATED"/>
    <property type="match status" value="1"/>
</dbReference>
<dbReference type="PROSITE" id="PS50011">
    <property type="entry name" value="PROTEIN_KINASE_DOM"/>
    <property type="match status" value="1"/>
</dbReference>
<keyword evidence="4 7" id="KW-0547">Nucleotide-binding</keyword>
<feature type="region of interest" description="Disordered" evidence="8">
    <location>
        <begin position="310"/>
        <end position="396"/>
    </location>
</feature>
<dbReference type="InterPro" id="IPR000719">
    <property type="entry name" value="Prot_kinase_dom"/>
</dbReference>
<evidence type="ECO:0000256" key="6">
    <source>
        <dbReference type="ARBA" id="ARBA00022840"/>
    </source>
</evidence>
<keyword evidence="5" id="KW-0418">Kinase</keyword>
<dbReference type="CDD" id="cd14014">
    <property type="entry name" value="STKc_PknB_like"/>
    <property type="match status" value="1"/>
</dbReference>
<keyword evidence="2" id="KW-0723">Serine/threonine-protein kinase</keyword>
<dbReference type="SUPFAM" id="SSF56112">
    <property type="entry name" value="Protein kinase-like (PK-like)"/>
    <property type="match status" value="1"/>
</dbReference>
<keyword evidence="6 7" id="KW-0067">ATP-binding</keyword>
<evidence type="ECO:0000256" key="2">
    <source>
        <dbReference type="ARBA" id="ARBA00022527"/>
    </source>
</evidence>
<evidence type="ECO:0000256" key="5">
    <source>
        <dbReference type="ARBA" id="ARBA00022777"/>
    </source>
</evidence>
<gene>
    <name evidence="10" type="ORF">GCM10009849_21280</name>
</gene>
<organism evidence="10 11">
    <name type="scientific">Sinomonas flava</name>
    <dbReference type="NCBI Taxonomy" id="496857"/>
    <lineage>
        <taxon>Bacteria</taxon>
        <taxon>Bacillati</taxon>
        <taxon>Actinomycetota</taxon>
        <taxon>Actinomycetes</taxon>
        <taxon>Micrococcales</taxon>
        <taxon>Micrococcaceae</taxon>
        <taxon>Sinomonas</taxon>
    </lineage>
</organism>
<dbReference type="EMBL" id="BAAAQW010000005">
    <property type="protein sequence ID" value="GAA2200493.1"/>
    <property type="molecule type" value="Genomic_DNA"/>
</dbReference>
<feature type="region of interest" description="Disordered" evidence="8">
    <location>
        <begin position="426"/>
        <end position="464"/>
    </location>
</feature>
<comment type="caution">
    <text evidence="10">The sequence shown here is derived from an EMBL/GenBank/DDBJ whole genome shotgun (WGS) entry which is preliminary data.</text>
</comment>
<evidence type="ECO:0000256" key="4">
    <source>
        <dbReference type="ARBA" id="ARBA00022741"/>
    </source>
</evidence>
<dbReference type="InterPro" id="IPR017441">
    <property type="entry name" value="Protein_kinase_ATP_BS"/>
</dbReference>
<evidence type="ECO:0000259" key="9">
    <source>
        <dbReference type="PROSITE" id="PS50011"/>
    </source>
</evidence>
<evidence type="ECO:0000313" key="10">
    <source>
        <dbReference type="EMBL" id="GAA2200493.1"/>
    </source>
</evidence>
<dbReference type="InterPro" id="IPR008271">
    <property type="entry name" value="Ser/Thr_kinase_AS"/>
</dbReference>
<dbReference type="EC" id="2.7.11.1" evidence="1"/>
<dbReference type="SMART" id="SM00220">
    <property type="entry name" value="S_TKc"/>
    <property type="match status" value="1"/>
</dbReference>
<feature type="binding site" evidence="7">
    <location>
        <position position="45"/>
    </location>
    <ligand>
        <name>ATP</name>
        <dbReference type="ChEBI" id="CHEBI:30616"/>
    </ligand>
</feature>
<reference evidence="11" key="1">
    <citation type="journal article" date="2019" name="Int. J. Syst. Evol. Microbiol.">
        <title>The Global Catalogue of Microorganisms (GCM) 10K type strain sequencing project: providing services to taxonomists for standard genome sequencing and annotation.</title>
        <authorList>
            <consortium name="The Broad Institute Genomics Platform"/>
            <consortium name="The Broad Institute Genome Sequencing Center for Infectious Disease"/>
            <person name="Wu L."/>
            <person name="Ma J."/>
        </authorList>
    </citation>
    <scope>NUCLEOTIDE SEQUENCE [LARGE SCALE GENOMIC DNA]</scope>
    <source>
        <strain evidence="11">JCM 16034</strain>
    </source>
</reference>
<dbReference type="PROSITE" id="PS00107">
    <property type="entry name" value="PROTEIN_KINASE_ATP"/>
    <property type="match status" value="1"/>
</dbReference>
<evidence type="ECO:0000256" key="7">
    <source>
        <dbReference type="PROSITE-ProRule" id="PRU10141"/>
    </source>
</evidence>
<keyword evidence="11" id="KW-1185">Reference proteome</keyword>
<sequence>MSSKRPPAPPPQLPGFRYLSLLGSGGFSDVFLYEQDRPRRKVAVKVLVSDLRTESARRQFESEANLMAQLSSHPYIVTIYEAETTADGHSYLAMEYCSRPSLDIRYRREPLSVDEVLAIGIQVSSAVETAHRAGIAHRDIKPANILVTDYNRPALTDFGISGTVEGGGESDMGMSIPWSPPESFRGGAVDGVALDVWALGATLYTLLAGRSPFVIPGGDNSQRSLVQRIHSSPVPPIGRADVPGSLELVLSTAMSKSTEGRYSSAHTFALALQRIQSELNLSVTPFEVLEEPTDDDDPDSAFEQTRVRGIVSISPQSTGEAGRAVGPASSRTARSRAGAQRSPEAAAEVPPAEDSTVLRVRPGTGTGDGQTAPSAGAGTGLADPTVPRGDAAPGWDRSARALDDSVQLRAGDTVLRGDATVLRGDATVLRGDRDHAAPRRPGQRPHPTTAGPEAANAAGGAGAHGATRRRRALIASAASGTVLVGAVVAGVLLAPGLAARPAPNQTAHSAPPVDAVDSGAVPSVADLRGTAAASGVTFTWKNPDPKPGDAYMVTVLRVTGQQPPTSVTQPSVTVPKEPGQTCVRVVVRRSDGSAGAMDESAPSACVPG</sequence>
<dbReference type="Gene3D" id="1.10.510.10">
    <property type="entry name" value="Transferase(Phosphotransferase) domain 1"/>
    <property type="match status" value="1"/>
</dbReference>
<feature type="domain" description="Protein kinase" evidence="9">
    <location>
        <begin position="16"/>
        <end position="279"/>
    </location>
</feature>
<evidence type="ECO:0000313" key="11">
    <source>
        <dbReference type="Proteomes" id="UP001500432"/>
    </source>
</evidence>
<evidence type="ECO:0000256" key="1">
    <source>
        <dbReference type="ARBA" id="ARBA00012513"/>
    </source>
</evidence>